<evidence type="ECO:0000256" key="4">
    <source>
        <dbReference type="ARBA" id="ARBA00023163"/>
    </source>
</evidence>
<dbReference type="SUPFAM" id="SSF46689">
    <property type="entry name" value="Homeodomain-like"/>
    <property type="match status" value="1"/>
</dbReference>
<accession>A0A917SJF1</accession>
<dbReference type="SUPFAM" id="SSF48498">
    <property type="entry name" value="Tetracyclin repressor-like, C-terminal domain"/>
    <property type="match status" value="1"/>
</dbReference>
<dbReference type="Proteomes" id="UP000613840">
    <property type="component" value="Unassembled WGS sequence"/>
</dbReference>
<feature type="DNA-binding region" description="H-T-H motif" evidence="5">
    <location>
        <begin position="38"/>
        <end position="57"/>
    </location>
</feature>
<reference evidence="7" key="1">
    <citation type="journal article" date="2014" name="Int. J. Syst. Evol. Microbiol.">
        <title>Complete genome sequence of Corynebacterium casei LMG S-19264T (=DSM 44701T), isolated from a smear-ripened cheese.</title>
        <authorList>
            <consortium name="US DOE Joint Genome Institute (JGI-PGF)"/>
            <person name="Walter F."/>
            <person name="Albersmeier A."/>
            <person name="Kalinowski J."/>
            <person name="Ruckert C."/>
        </authorList>
    </citation>
    <scope>NUCLEOTIDE SEQUENCE</scope>
    <source>
        <strain evidence="7">CGMCC 4.7306</strain>
    </source>
</reference>
<dbReference type="InterPro" id="IPR001647">
    <property type="entry name" value="HTH_TetR"/>
</dbReference>
<reference evidence="7" key="2">
    <citation type="submission" date="2020-09" db="EMBL/GenBank/DDBJ databases">
        <authorList>
            <person name="Sun Q."/>
            <person name="Zhou Y."/>
        </authorList>
    </citation>
    <scope>NUCLEOTIDE SEQUENCE</scope>
    <source>
        <strain evidence="7">CGMCC 4.7306</strain>
    </source>
</reference>
<dbReference type="GO" id="GO:0045892">
    <property type="term" value="P:negative regulation of DNA-templated transcription"/>
    <property type="evidence" value="ECO:0007669"/>
    <property type="project" value="InterPro"/>
</dbReference>
<evidence type="ECO:0000256" key="5">
    <source>
        <dbReference type="PROSITE-ProRule" id="PRU00335"/>
    </source>
</evidence>
<dbReference type="PRINTS" id="PR00455">
    <property type="entry name" value="HTHTETR"/>
</dbReference>
<feature type="domain" description="HTH tetR-type" evidence="6">
    <location>
        <begin position="15"/>
        <end position="75"/>
    </location>
</feature>
<dbReference type="GO" id="GO:0000976">
    <property type="term" value="F:transcription cis-regulatory region binding"/>
    <property type="evidence" value="ECO:0007669"/>
    <property type="project" value="TreeGrafter"/>
</dbReference>
<dbReference type="EMBL" id="BMMZ01000018">
    <property type="protein sequence ID" value="GGL82286.1"/>
    <property type="molecule type" value="Genomic_DNA"/>
</dbReference>
<proteinExistence type="predicted"/>
<dbReference type="PANTHER" id="PTHR30055">
    <property type="entry name" value="HTH-TYPE TRANSCRIPTIONAL REGULATOR RUTR"/>
    <property type="match status" value="1"/>
</dbReference>
<dbReference type="Gene3D" id="1.10.357.10">
    <property type="entry name" value="Tetracycline Repressor, domain 2"/>
    <property type="match status" value="1"/>
</dbReference>
<dbReference type="PRINTS" id="PR00400">
    <property type="entry name" value="TETREPRESSOR"/>
</dbReference>
<dbReference type="PROSITE" id="PS01081">
    <property type="entry name" value="HTH_TETR_1"/>
    <property type="match status" value="1"/>
</dbReference>
<evidence type="ECO:0000256" key="1">
    <source>
        <dbReference type="ARBA" id="ARBA00022491"/>
    </source>
</evidence>
<evidence type="ECO:0000256" key="3">
    <source>
        <dbReference type="ARBA" id="ARBA00023125"/>
    </source>
</evidence>
<keyword evidence="8" id="KW-1185">Reference proteome</keyword>
<dbReference type="InterPro" id="IPR050109">
    <property type="entry name" value="HTH-type_TetR-like_transc_reg"/>
</dbReference>
<keyword evidence="4" id="KW-0804">Transcription</keyword>
<name>A0A917SJF1_9ACTN</name>
<dbReference type="GO" id="GO:0003700">
    <property type="term" value="F:DNA-binding transcription factor activity"/>
    <property type="evidence" value="ECO:0007669"/>
    <property type="project" value="TreeGrafter"/>
</dbReference>
<dbReference type="InterPro" id="IPR004111">
    <property type="entry name" value="Repressor_TetR_C"/>
</dbReference>
<protein>
    <submittedName>
        <fullName evidence="7">Transcriptional regulator, TetR family protein</fullName>
    </submittedName>
</protein>
<evidence type="ECO:0000313" key="7">
    <source>
        <dbReference type="EMBL" id="GGL82286.1"/>
    </source>
</evidence>
<keyword evidence="1" id="KW-0678">Repressor</keyword>
<dbReference type="Gene3D" id="1.10.10.60">
    <property type="entry name" value="Homeodomain-like"/>
    <property type="match status" value="1"/>
</dbReference>
<dbReference type="AlphaFoldDB" id="A0A917SJF1"/>
<gene>
    <name evidence="7" type="ORF">GCM10011575_45630</name>
</gene>
<dbReference type="InterPro" id="IPR003012">
    <property type="entry name" value="Tet_transcr_reg_TetR"/>
</dbReference>
<evidence type="ECO:0000259" key="6">
    <source>
        <dbReference type="PROSITE" id="PS50977"/>
    </source>
</evidence>
<comment type="caution">
    <text evidence="7">The sequence shown here is derived from an EMBL/GenBank/DDBJ whole genome shotgun (WGS) entry which is preliminary data.</text>
</comment>
<keyword evidence="3 5" id="KW-0238">DNA-binding</keyword>
<evidence type="ECO:0000256" key="2">
    <source>
        <dbReference type="ARBA" id="ARBA00023015"/>
    </source>
</evidence>
<dbReference type="PROSITE" id="PS50977">
    <property type="entry name" value="HTH_TETR_2"/>
    <property type="match status" value="1"/>
</dbReference>
<dbReference type="InterPro" id="IPR009057">
    <property type="entry name" value="Homeodomain-like_sf"/>
</dbReference>
<dbReference type="PANTHER" id="PTHR30055:SF151">
    <property type="entry name" value="TRANSCRIPTIONAL REGULATORY PROTEIN"/>
    <property type="match status" value="1"/>
</dbReference>
<dbReference type="GO" id="GO:0046677">
    <property type="term" value="P:response to antibiotic"/>
    <property type="evidence" value="ECO:0007669"/>
    <property type="project" value="InterPro"/>
</dbReference>
<sequence length="219" mass="23675">MFKLAAELRYGQAMRLSRESVLKGAFAILDRYGLADLTMRRLAAELGIQPGGLYWHFANKQTLLAAMADQITGSDRFTEPDRFMGETGWRPELQMVSTRLRSALLAHRDGAELVAAGYALRPGSGQPLERMTKIIQQAGLGDHDAAAAAATLTHFVLGHAAEVQAHDQLRRAGALPDDHDQFPDPDAAFTTGLEIVLDGIAARCSAVNAAPSTPRSRAR</sequence>
<dbReference type="Pfam" id="PF02909">
    <property type="entry name" value="TetR_C_1"/>
    <property type="match status" value="1"/>
</dbReference>
<dbReference type="Pfam" id="PF00440">
    <property type="entry name" value="TetR_N"/>
    <property type="match status" value="1"/>
</dbReference>
<evidence type="ECO:0000313" key="8">
    <source>
        <dbReference type="Proteomes" id="UP000613840"/>
    </source>
</evidence>
<organism evidence="7 8">
    <name type="scientific">Microlunatus endophyticus</name>
    <dbReference type="NCBI Taxonomy" id="1716077"/>
    <lineage>
        <taxon>Bacteria</taxon>
        <taxon>Bacillati</taxon>
        <taxon>Actinomycetota</taxon>
        <taxon>Actinomycetes</taxon>
        <taxon>Propionibacteriales</taxon>
        <taxon>Propionibacteriaceae</taxon>
        <taxon>Microlunatus</taxon>
    </lineage>
</organism>
<dbReference type="InterPro" id="IPR036271">
    <property type="entry name" value="Tet_transcr_reg_TetR-rel_C_sf"/>
</dbReference>
<keyword evidence="2" id="KW-0805">Transcription regulation</keyword>
<dbReference type="InterPro" id="IPR023772">
    <property type="entry name" value="DNA-bd_HTH_TetR-type_CS"/>
</dbReference>